<dbReference type="EMBL" id="GBXM01108540">
    <property type="protein sequence ID" value="JAH00037.1"/>
    <property type="molecule type" value="Transcribed_RNA"/>
</dbReference>
<reference evidence="1" key="1">
    <citation type="submission" date="2014-11" db="EMBL/GenBank/DDBJ databases">
        <authorList>
            <person name="Amaro Gonzalez C."/>
        </authorList>
    </citation>
    <scope>NUCLEOTIDE SEQUENCE</scope>
</reference>
<organism evidence="1">
    <name type="scientific">Anguilla anguilla</name>
    <name type="common">European freshwater eel</name>
    <name type="synonym">Muraena anguilla</name>
    <dbReference type="NCBI Taxonomy" id="7936"/>
    <lineage>
        <taxon>Eukaryota</taxon>
        <taxon>Metazoa</taxon>
        <taxon>Chordata</taxon>
        <taxon>Craniata</taxon>
        <taxon>Vertebrata</taxon>
        <taxon>Euteleostomi</taxon>
        <taxon>Actinopterygii</taxon>
        <taxon>Neopterygii</taxon>
        <taxon>Teleostei</taxon>
        <taxon>Anguilliformes</taxon>
        <taxon>Anguillidae</taxon>
        <taxon>Anguilla</taxon>
    </lineage>
</organism>
<sequence length="48" mass="5571">MGHTRPILSTFPGNIGILSKESTVLLLMCNVQLPTYFNWVTFRYCMLY</sequence>
<reference evidence="1" key="2">
    <citation type="journal article" date="2015" name="Fish Shellfish Immunol.">
        <title>Early steps in the European eel (Anguilla anguilla)-Vibrio vulnificus interaction in the gills: Role of the RtxA13 toxin.</title>
        <authorList>
            <person name="Callol A."/>
            <person name="Pajuelo D."/>
            <person name="Ebbesson L."/>
            <person name="Teles M."/>
            <person name="MacKenzie S."/>
            <person name="Amaro C."/>
        </authorList>
    </citation>
    <scope>NUCLEOTIDE SEQUENCE</scope>
</reference>
<evidence type="ECO:0000313" key="1">
    <source>
        <dbReference type="EMBL" id="JAH00037.1"/>
    </source>
</evidence>
<protein>
    <submittedName>
        <fullName evidence="1">Uncharacterized protein</fullName>
    </submittedName>
</protein>
<proteinExistence type="predicted"/>
<accession>A0A0E9P6W8</accession>
<dbReference type="AlphaFoldDB" id="A0A0E9P6W8"/>
<name>A0A0E9P6W8_ANGAN</name>